<feature type="transmembrane region" description="Helical" evidence="9">
    <location>
        <begin position="72"/>
        <end position="92"/>
    </location>
</feature>
<evidence type="ECO:0000256" key="9">
    <source>
        <dbReference type="RuleBase" id="RU364016"/>
    </source>
</evidence>
<comment type="similarity">
    <text evidence="2 9">Belongs to the chondroitin N-acetylgalactosaminyltransferase family.</text>
</comment>
<protein>
    <recommendedName>
        <fullName evidence="9">Hexosyltransferase</fullName>
        <ecNumber evidence="9">2.4.1.-</ecNumber>
    </recommendedName>
</protein>
<dbReference type="GO" id="GO:0047238">
    <property type="term" value="F:glucuronosyl-N-acetylgalactosaminyl-proteoglycan 4-beta-N-acetylgalactosaminyltransferase activity"/>
    <property type="evidence" value="ECO:0007669"/>
    <property type="project" value="TreeGrafter"/>
</dbReference>
<evidence type="ECO:0000256" key="4">
    <source>
        <dbReference type="ARBA" id="ARBA00022692"/>
    </source>
</evidence>
<comment type="caution">
    <text evidence="11">The sequence shown here is derived from an EMBL/GenBank/DDBJ whole genome shotgun (WGS) entry which is preliminary data.</text>
</comment>
<keyword evidence="12" id="KW-1185">Reference proteome</keyword>
<dbReference type="GO" id="GO:0032580">
    <property type="term" value="C:Golgi cisterna membrane"/>
    <property type="evidence" value="ECO:0007669"/>
    <property type="project" value="UniProtKB-SubCell"/>
</dbReference>
<dbReference type="InterPro" id="IPR029044">
    <property type="entry name" value="Nucleotide-diphossugar_trans"/>
</dbReference>
<keyword evidence="4 9" id="KW-0812">Transmembrane</keyword>
<dbReference type="EMBL" id="JAWDGP010003173">
    <property type="protein sequence ID" value="KAK3776785.1"/>
    <property type="molecule type" value="Genomic_DNA"/>
</dbReference>
<evidence type="ECO:0000256" key="8">
    <source>
        <dbReference type="ARBA" id="ARBA00023136"/>
    </source>
</evidence>
<evidence type="ECO:0000313" key="12">
    <source>
        <dbReference type="Proteomes" id="UP001283361"/>
    </source>
</evidence>
<proteinExistence type="inferred from homology"/>
<dbReference type="Gene3D" id="3.90.550.10">
    <property type="entry name" value="Spore Coat Polysaccharide Biosynthesis Protein SpsA, Chain A"/>
    <property type="match status" value="1"/>
</dbReference>
<dbReference type="EC" id="2.4.1.-" evidence="9"/>
<feature type="region of interest" description="Disordered" evidence="10">
    <location>
        <begin position="31"/>
        <end position="52"/>
    </location>
</feature>
<evidence type="ECO:0000256" key="7">
    <source>
        <dbReference type="ARBA" id="ARBA00023034"/>
    </source>
</evidence>
<comment type="subcellular location">
    <subcellularLocation>
        <location evidence="1 9">Golgi apparatus</location>
        <location evidence="1 9">Golgi stack membrane</location>
        <topology evidence="1 9">Single-pass type II membrane protein</topology>
    </subcellularLocation>
</comment>
<evidence type="ECO:0000313" key="11">
    <source>
        <dbReference type="EMBL" id="KAK3776785.1"/>
    </source>
</evidence>
<dbReference type="AlphaFoldDB" id="A0AAE0ZWM1"/>
<sequence length="863" mass="98374">MNIDPSARPEDAKHACLTLQSRFFVYLGSPSRSHSPADDPEQDPDSESDVTSDFDISTMTAVTSSTAPVFQGYAHIMCFFALGVLFGHVLWIKIHPSIDPKFLDCREASTPARKAKEQAEAIRMKIANQHFRLGLLNSNDTGEDSSFTRAGEESDDHFLFIGIMTARKYLDTRAFASSQTWVPRVPGKVVYFLGEGEDYRGDLNVVQLQGIKENDYPPQKKSFAMVHYMAEHYAKDYEWLIRADDDVYMRVDELVKFLKSINTTTPRYLGQPGFGKAIEEGKLGLAGAFCMGGPGVIMSRDVVLGVAPGLRDCLGVTVTGHEDTELGRCITINTGVQCATNYEMKELFYQNYAELDLPNSSFKKVLGRDELRAINLHPVKEPSYMFRLDNFFNNATLQKLEAKTRALRHEMLAMNYLLGDSKLETQKGITGAVPKELLDSAAPISEEDQMVHKEFFEDAMNRRAEVDVNLEHIQLLPDKPSIFHRSDKAWELVRYKTLHSTNFETGKLQFAMDTRRRAALFMDMTRHLRQLPDFRRTQPLLANITYQRLTANRGAETILYLKKRSRDRKPYLQPLYLRKPLEHEFVEFREADAFDEEKGAEGKPIYMLMPLYQRSAIYRRFLEMYARVVSEYKGKVELRVVVFPDDRGEHKLISASTYSMIGSHSHLDIRMTYMDEPFNRGKGLMTALADLPYNSLLLFMDVDMEFSSLFLHRVSKYTVMGKSTFFPIYFVHFNPESICYKTDDCDQLLNSRADKVGLWRSFSYGIGSVYKRDLQKAGGFKTDIKGWGLEDVDFFEKCIGLGLQVMRPSDPSMIHRYHPRECNTSLPLNQLIQCQDSGAAMLGSVKNLFHILDDVSNGEGLTS</sequence>
<name>A0AAE0ZWM1_9GAST</name>
<evidence type="ECO:0000256" key="5">
    <source>
        <dbReference type="ARBA" id="ARBA00022968"/>
    </source>
</evidence>
<keyword evidence="7 9" id="KW-0333">Golgi apparatus</keyword>
<keyword evidence="3 9" id="KW-0808">Transferase</keyword>
<evidence type="ECO:0000256" key="2">
    <source>
        <dbReference type="ARBA" id="ARBA00009239"/>
    </source>
</evidence>
<dbReference type="Proteomes" id="UP001283361">
    <property type="component" value="Unassembled WGS sequence"/>
</dbReference>
<evidence type="ECO:0000256" key="3">
    <source>
        <dbReference type="ARBA" id="ARBA00022679"/>
    </source>
</evidence>
<dbReference type="InterPro" id="IPR051227">
    <property type="entry name" value="CS_glycosyltransferase"/>
</dbReference>
<evidence type="ECO:0000256" key="1">
    <source>
        <dbReference type="ARBA" id="ARBA00004447"/>
    </source>
</evidence>
<organism evidence="11 12">
    <name type="scientific">Elysia crispata</name>
    <name type="common">lettuce slug</name>
    <dbReference type="NCBI Taxonomy" id="231223"/>
    <lineage>
        <taxon>Eukaryota</taxon>
        <taxon>Metazoa</taxon>
        <taxon>Spiralia</taxon>
        <taxon>Lophotrochozoa</taxon>
        <taxon>Mollusca</taxon>
        <taxon>Gastropoda</taxon>
        <taxon>Heterobranchia</taxon>
        <taxon>Euthyneura</taxon>
        <taxon>Panpulmonata</taxon>
        <taxon>Sacoglossa</taxon>
        <taxon>Placobranchoidea</taxon>
        <taxon>Plakobranchidae</taxon>
        <taxon>Elysia</taxon>
    </lineage>
</organism>
<keyword evidence="6 9" id="KW-1133">Transmembrane helix</keyword>
<dbReference type="Pfam" id="PF05679">
    <property type="entry name" value="CHGN"/>
    <property type="match status" value="1"/>
</dbReference>
<dbReference type="InterPro" id="IPR008428">
    <property type="entry name" value="Chond_GalNAc"/>
</dbReference>
<keyword evidence="8 9" id="KW-0472">Membrane</keyword>
<reference evidence="11" key="1">
    <citation type="journal article" date="2023" name="G3 (Bethesda)">
        <title>A reference genome for the long-term kleptoplast-retaining sea slug Elysia crispata morphotype clarki.</title>
        <authorList>
            <person name="Eastman K.E."/>
            <person name="Pendleton A.L."/>
            <person name="Shaikh M.A."/>
            <person name="Suttiyut T."/>
            <person name="Ogas R."/>
            <person name="Tomko P."/>
            <person name="Gavelis G."/>
            <person name="Widhalm J.R."/>
            <person name="Wisecaver J.H."/>
        </authorList>
    </citation>
    <scope>NUCLEOTIDE SEQUENCE</scope>
    <source>
        <strain evidence="11">ECLA1</strain>
    </source>
</reference>
<keyword evidence="5 9" id="KW-0735">Signal-anchor</keyword>
<accession>A0AAE0ZWM1</accession>
<dbReference type="PANTHER" id="PTHR12369">
    <property type="entry name" value="CHONDROITIN SYNTHASE"/>
    <property type="match status" value="1"/>
</dbReference>
<gene>
    <name evidence="11" type="ORF">RRG08_024562</name>
</gene>
<feature type="compositionally biased region" description="Acidic residues" evidence="10">
    <location>
        <begin position="38"/>
        <end position="52"/>
    </location>
</feature>
<dbReference type="PANTHER" id="PTHR12369:SF17">
    <property type="entry name" value="CHONDROITIN SULFATE SYNTHASE 1-LIKE"/>
    <property type="match status" value="1"/>
</dbReference>
<dbReference type="SUPFAM" id="SSF53448">
    <property type="entry name" value="Nucleotide-diphospho-sugar transferases"/>
    <property type="match status" value="1"/>
</dbReference>
<evidence type="ECO:0000256" key="6">
    <source>
        <dbReference type="ARBA" id="ARBA00022989"/>
    </source>
</evidence>
<dbReference type="Gene3D" id="3.90.550.50">
    <property type="match status" value="1"/>
</dbReference>
<evidence type="ECO:0000256" key="10">
    <source>
        <dbReference type="SAM" id="MobiDB-lite"/>
    </source>
</evidence>